<evidence type="ECO:0000313" key="13">
    <source>
        <dbReference type="EMBL" id="TCK26595.1"/>
    </source>
</evidence>
<dbReference type="PROSITE" id="PS00217">
    <property type="entry name" value="SUGAR_TRANSPORT_2"/>
    <property type="match status" value="1"/>
</dbReference>
<feature type="transmembrane region" description="Helical" evidence="11">
    <location>
        <begin position="68"/>
        <end position="88"/>
    </location>
</feature>
<feature type="transmembrane region" description="Helical" evidence="11">
    <location>
        <begin position="356"/>
        <end position="383"/>
    </location>
</feature>
<gene>
    <name evidence="13" type="ORF">EV378_2433</name>
</gene>
<evidence type="ECO:0000256" key="1">
    <source>
        <dbReference type="ARBA" id="ARBA00004651"/>
    </source>
</evidence>
<evidence type="ECO:0000256" key="3">
    <source>
        <dbReference type="ARBA" id="ARBA00022448"/>
    </source>
</evidence>
<organism evidence="13 14">
    <name type="scientific">Pseudonocardia endophytica</name>
    <dbReference type="NCBI Taxonomy" id="401976"/>
    <lineage>
        <taxon>Bacteria</taxon>
        <taxon>Bacillati</taxon>
        <taxon>Actinomycetota</taxon>
        <taxon>Actinomycetes</taxon>
        <taxon>Pseudonocardiales</taxon>
        <taxon>Pseudonocardiaceae</taxon>
        <taxon>Pseudonocardia</taxon>
    </lineage>
</organism>
<protein>
    <recommendedName>
        <fullName evidence="10">Putative proline/betaine transporter</fullName>
    </recommendedName>
</protein>
<dbReference type="OrthoDB" id="8953821at2"/>
<feature type="transmembrane region" description="Helical" evidence="11">
    <location>
        <begin position="124"/>
        <end position="144"/>
    </location>
</feature>
<comment type="function">
    <text evidence="9">May be a proton symporter involved in the uptake of osmolytes such as proline and glycine betaine.</text>
</comment>
<keyword evidence="14" id="KW-1185">Reference proteome</keyword>
<dbReference type="Proteomes" id="UP000295560">
    <property type="component" value="Unassembled WGS sequence"/>
</dbReference>
<dbReference type="PROSITE" id="PS00216">
    <property type="entry name" value="SUGAR_TRANSPORT_1"/>
    <property type="match status" value="1"/>
</dbReference>
<dbReference type="SUPFAM" id="SSF103473">
    <property type="entry name" value="MFS general substrate transporter"/>
    <property type="match status" value="1"/>
</dbReference>
<dbReference type="FunFam" id="1.20.1250.20:FF:000001">
    <property type="entry name" value="Dicarboxylate MFS transporter"/>
    <property type="match status" value="1"/>
</dbReference>
<name>A0A4R1HZF1_PSEEN</name>
<keyword evidence="7 11" id="KW-1133">Transmembrane helix</keyword>
<feature type="transmembrane region" description="Helical" evidence="11">
    <location>
        <begin position="165"/>
        <end position="188"/>
    </location>
</feature>
<keyword evidence="6" id="KW-0769">Symport</keyword>
<proteinExistence type="inferred from homology"/>
<evidence type="ECO:0000256" key="9">
    <source>
        <dbReference type="ARBA" id="ARBA00037295"/>
    </source>
</evidence>
<evidence type="ECO:0000256" key="4">
    <source>
        <dbReference type="ARBA" id="ARBA00022475"/>
    </source>
</evidence>
<dbReference type="InterPro" id="IPR051084">
    <property type="entry name" value="H+-coupled_symporters"/>
</dbReference>
<dbReference type="InterPro" id="IPR005829">
    <property type="entry name" value="Sugar_transporter_CS"/>
</dbReference>
<dbReference type="PANTHER" id="PTHR43528">
    <property type="entry name" value="ALPHA-KETOGLUTARATE PERMEASE"/>
    <property type="match status" value="1"/>
</dbReference>
<evidence type="ECO:0000256" key="2">
    <source>
        <dbReference type="ARBA" id="ARBA00008240"/>
    </source>
</evidence>
<comment type="similarity">
    <text evidence="2">Belongs to the major facilitator superfamily. Metabolite:H+ Symporter (MHS) family (TC 2.A.1.6) family.</text>
</comment>
<dbReference type="GO" id="GO:0005886">
    <property type="term" value="C:plasma membrane"/>
    <property type="evidence" value="ECO:0007669"/>
    <property type="project" value="UniProtKB-SubCell"/>
</dbReference>
<dbReference type="Pfam" id="PF00083">
    <property type="entry name" value="Sugar_tr"/>
    <property type="match status" value="1"/>
</dbReference>
<feature type="transmembrane region" description="Helical" evidence="11">
    <location>
        <begin position="331"/>
        <end position="350"/>
    </location>
</feature>
<keyword evidence="3" id="KW-0813">Transport</keyword>
<feature type="transmembrane region" description="Helical" evidence="11">
    <location>
        <begin position="100"/>
        <end position="118"/>
    </location>
</feature>
<dbReference type="InterPro" id="IPR020846">
    <property type="entry name" value="MFS_dom"/>
</dbReference>
<keyword evidence="8 11" id="KW-0472">Membrane</keyword>
<evidence type="ECO:0000256" key="7">
    <source>
        <dbReference type="ARBA" id="ARBA00022989"/>
    </source>
</evidence>
<dbReference type="InterPro" id="IPR005828">
    <property type="entry name" value="MFS_sugar_transport-like"/>
</dbReference>
<feature type="transmembrane region" description="Helical" evidence="11">
    <location>
        <begin position="302"/>
        <end position="322"/>
    </location>
</feature>
<keyword evidence="4" id="KW-1003">Cell membrane</keyword>
<dbReference type="RefSeq" id="WP_132424064.1">
    <property type="nucleotide sequence ID" value="NZ_SMFZ01000001.1"/>
</dbReference>
<dbReference type="InterPro" id="IPR036259">
    <property type="entry name" value="MFS_trans_sf"/>
</dbReference>
<feature type="transmembrane region" description="Helical" evidence="11">
    <location>
        <begin position="255"/>
        <end position="276"/>
    </location>
</feature>
<evidence type="ECO:0000256" key="10">
    <source>
        <dbReference type="ARBA" id="ARBA00039918"/>
    </source>
</evidence>
<feature type="transmembrane region" description="Helical" evidence="11">
    <location>
        <begin position="423"/>
        <end position="441"/>
    </location>
</feature>
<dbReference type="AlphaFoldDB" id="A0A4R1HZF1"/>
<accession>A0A4R1HZF1</accession>
<evidence type="ECO:0000313" key="14">
    <source>
        <dbReference type="Proteomes" id="UP000295560"/>
    </source>
</evidence>
<dbReference type="EMBL" id="SMFZ01000001">
    <property type="protein sequence ID" value="TCK26595.1"/>
    <property type="molecule type" value="Genomic_DNA"/>
</dbReference>
<evidence type="ECO:0000259" key="12">
    <source>
        <dbReference type="PROSITE" id="PS50850"/>
    </source>
</evidence>
<evidence type="ECO:0000256" key="8">
    <source>
        <dbReference type="ARBA" id="ARBA00023136"/>
    </source>
</evidence>
<evidence type="ECO:0000256" key="11">
    <source>
        <dbReference type="SAM" id="Phobius"/>
    </source>
</evidence>
<evidence type="ECO:0000256" key="6">
    <source>
        <dbReference type="ARBA" id="ARBA00022847"/>
    </source>
</evidence>
<dbReference type="PANTHER" id="PTHR43528:SF1">
    <property type="entry name" value="ALPHA-KETOGLUTARATE PERMEASE"/>
    <property type="match status" value="1"/>
</dbReference>
<reference evidence="13 14" key="1">
    <citation type="submission" date="2019-03" db="EMBL/GenBank/DDBJ databases">
        <title>Sequencing the genomes of 1000 actinobacteria strains.</title>
        <authorList>
            <person name="Klenk H.-P."/>
        </authorList>
    </citation>
    <scope>NUCLEOTIDE SEQUENCE [LARGE SCALE GENOMIC DNA]</scope>
    <source>
        <strain evidence="13 14">DSM 44969</strain>
    </source>
</reference>
<dbReference type="PROSITE" id="PS50850">
    <property type="entry name" value="MFS"/>
    <property type="match status" value="1"/>
</dbReference>
<feature type="domain" description="Major facilitator superfamily (MFS) profile" evidence="12">
    <location>
        <begin position="28"/>
        <end position="448"/>
    </location>
</feature>
<keyword evidence="5 11" id="KW-0812">Transmembrane</keyword>
<feature type="transmembrane region" description="Helical" evidence="11">
    <location>
        <begin position="395"/>
        <end position="417"/>
    </location>
</feature>
<dbReference type="GO" id="GO:0015293">
    <property type="term" value="F:symporter activity"/>
    <property type="evidence" value="ECO:0007669"/>
    <property type="project" value="UniProtKB-KW"/>
</dbReference>
<feature type="transmembrane region" description="Helical" evidence="11">
    <location>
        <begin position="200"/>
        <end position="219"/>
    </location>
</feature>
<comment type="subcellular location">
    <subcellularLocation>
        <location evidence="1">Cell membrane</location>
        <topology evidence="1">Multi-pass membrane protein</topology>
    </subcellularLocation>
</comment>
<dbReference type="Gene3D" id="1.20.1250.20">
    <property type="entry name" value="MFS general substrate transporter like domains"/>
    <property type="match status" value="2"/>
</dbReference>
<evidence type="ECO:0000256" key="5">
    <source>
        <dbReference type="ARBA" id="ARBA00022692"/>
    </source>
</evidence>
<sequence>MVETMDRGAGGDPPPGVTVTEPAVMKRAVGAAAIGNITEWFDFGVYGYLETTIAEQFFPPGNPTLQHIGAFAGFAVSFGVRPLGGLFFGPLGDRIGRTKVLSITVIMMAVGTFLMGLIPSYASIGILAPILLILCRVVQGFSTGGEYAGAMTFIAEYAPDRRRGFFGSFLECGTFIGYALGATIATVVPLIASEDFTSTWGWRIPFFVALPLGIAGVYLRTKLEETPSFQNLLDESEKREGTEAKVAVKQMFTKYAPAMLTCGALVVAWNVTNYMLTSYMPTYLKSDVKEVGGTAISSNTSAWSQIALLWALVIIIPFLGLLSERIGRKPLLWTGSIGLIVLGVPLIFLLKSGNVLAVILGLVVMGLLLICFSATCPSTLPALFPTAIRYGGLSISFNIFVSAFAGPTGLYMTALVLGTGHAFWPGYYLMAAGIVGALATWKLTETAGRPLFGGQPAVSTVEEARELVAAGKV</sequence>
<comment type="caution">
    <text evidence="13">The sequence shown here is derived from an EMBL/GenBank/DDBJ whole genome shotgun (WGS) entry which is preliminary data.</text>
</comment>